<keyword evidence="1" id="KW-1133">Transmembrane helix</keyword>
<proteinExistence type="predicted"/>
<dbReference type="InterPro" id="IPR018750">
    <property type="entry name" value="DUF2306_membrane"/>
</dbReference>
<dbReference type="AlphaFoldDB" id="A0A0S3PWR9"/>
<feature type="transmembrane region" description="Helical" evidence="1">
    <location>
        <begin position="178"/>
        <end position="198"/>
    </location>
</feature>
<name>A0A0S3PWR9_9BRAD</name>
<evidence type="ECO:0000313" key="3">
    <source>
        <dbReference type="Proteomes" id="UP000236884"/>
    </source>
</evidence>
<evidence type="ECO:0000313" key="2">
    <source>
        <dbReference type="EMBL" id="BAT60376.1"/>
    </source>
</evidence>
<dbReference type="RefSeq" id="WP_096356522.1">
    <property type="nucleotide sequence ID" value="NZ_AP014946.1"/>
</dbReference>
<dbReference type="OrthoDB" id="8759010at2"/>
<accession>A0A0S3PWR9</accession>
<dbReference type="EMBL" id="AP014946">
    <property type="protein sequence ID" value="BAT60376.1"/>
    <property type="molecule type" value="Genomic_DNA"/>
</dbReference>
<keyword evidence="3" id="KW-1185">Reference proteome</keyword>
<evidence type="ECO:0000256" key="1">
    <source>
        <dbReference type="SAM" id="Phobius"/>
    </source>
</evidence>
<feature type="transmembrane region" description="Helical" evidence="1">
    <location>
        <begin position="27"/>
        <end position="51"/>
    </location>
</feature>
<reference evidence="2 3" key="1">
    <citation type="submission" date="2015-08" db="EMBL/GenBank/DDBJ databases">
        <title>Investigation of the bacterial diversity of lava forest soil.</title>
        <authorList>
            <person name="Lee J.S."/>
        </authorList>
    </citation>
    <scope>NUCLEOTIDE SEQUENCE [LARGE SCALE GENOMIC DNA]</scope>
    <source>
        <strain evidence="2 3">GJW-30</strain>
    </source>
</reference>
<gene>
    <name evidence="2" type="ORF">GJW-30_1_02913</name>
</gene>
<sequence length="286" mass="31496">MTVEKERQASDAGLAGWFSRSALRWSLTLLVATTWMSGAFFATYILLYFGGSFFRGHATLWNAGHPGLFDAATPLTTLFMATHLLSGAGILLLGPIQLLTRPRGTVSLLHRCAGRLYVLLAVIVGVVGLTFTLVKGTVGGPPMTFAFGISGVLILVAAERTFTYARARRTELHRTWAIRLFALAIGSWVYRMEYGLWYLAGLRHVGHTSTFTGWFDQIMNFFFYVPNLIVAEWIIRKWETIDRPARRFGAAAVLLTTSILVGVVTASVVAGRWAPRVVKALTVSAH</sequence>
<organism evidence="2 3">
    <name type="scientific">Variibacter gotjawalensis</name>
    <dbReference type="NCBI Taxonomy" id="1333996"/>
    <lineage>
        <taxon>Bacteria</taxon>
        <taxon>Pseudomonadati</taxon>
        <taxon>Pseudomonadota</taxon>
        <taxon>Alphaproteobacteria</taxon>
        <taxon>Hyphomicrobiales</taxon>
        <taxon>Nitrobacteraceae</taxon>
        <taxon>Variibacter</taxon>
    </lineage>
</organism>
<dbReference type="Proteomes" id="UP000236884">
    <property type="component" value="Chromosome"/>
</dbReference>
<protein>
    <submittedName>
        <fullName evidence="2">Uncharacterized protein</fullName>
    </submittedName>
</protein>
<feature type="transmembrane region" description="Helical" evidence="1">
    <location>
        <begin position="218"/>
        <end position="236"/>
    </location>
</feature>
<keyword evidence="1" id="KW-0472">Membrane</keyword>
<dbReference type="Pfam" id="PF10067">
    <property type="entry name" value="DUF2306"/>
    <property type="match status" value="1"/>
</dbReference>
<feature type="transmembrane region" description="Helical" evidence="1">
    <location>
        <begin position="71"/>
        <end position="93"/>
    </location>
</feature>
<keyword evidence="1" id="KW-0812">Transmembrane</keyword>
<feature type="transmembrane region" description="Helical" evidence="1">
    <location>
        <begin position="114"/>
        <end position="134"/>
    </location>
</feature>
<feature type="transmembrane region" description="Helical" evidence="1">
    <location>
        <begin position="140"/>
        <end position="158"/>
    </location>
</feature>
<dbReference type="KEGG" id="vgo:GJW-30_1_02913"/>
<feature type="transmembrane region" description="Helical" evidence="1">
    <location>
        <begin position="248"/>
        <end position="270"/>
    </location>
</feature>